<dbReference type="EMBL" id="BAABAT010000029">
    <property type="protein sequence ID" value="GAA4257830.1"/>
    <property type="molecule type" value="Genomic_DNA"/>
</dbReference>
<dbReference type="RefSeq" id="WP_345134803.1">
    <property type="nucleotide sequence ID" value="NZ_BAABAT010000029.1"/>
</dbReference>
<reference evidence="3" key="1">
    <citation type="journal article" date="2019" name="Int. J. Syst. Evol. Microbiol.">
        <title>The Global Catalogue of Microorganisms (GCM) 10K type strain sequencing project: providing services to taxonomists for standard genome sequencing and annotation.</title>
        <authorList>
            <consortium name="The Broad Institute Genomics Platform"/>
            <consortium name="The Broad Institute Genome Sequencing Center for Infectious Disease"/>
            <person name="Wu L."/>
            <person name="Ma J."/>
        </authorList>
    </citation>
    <scope>NUCLEOTIDE SEQUENCE [LARGE SCALE GENOMIC DNA]</scope>
    <source>
        <strain evidence="3">JCM 17441</strain>
    </source>
</reference>
<proteinExistence type="predicted"/>
<evidence type="ECO:0000256" key="1">
    <source>
        <dbReference type="SAM" id="Phobius"/>
    </source>
</evidence>
<feature type="transmembrane region" description="Helical" evidence="1">
    <location>
        <begin position="7"/>
        <end position="31"/>
    </location>
</feature>
<sequence length="214" mass="23142">MNEKTPGFVAILSSLLWDVGLSLAAYFVAHWLGASDYVALLAGSVVALARVLWVAARARKFDMFAAVMLGVFLVGLGLSFLTGSPKFLLVKESFGTGIAGLAFVVSCFVGRPLIYHAALRMQEGDPDRVADFERKWTEVPQFRRNFRIMSAAWGAGLLFDAIVRVPLVLSLSTSAAVTASTVLFVATMVLLALWNVRFVKAIQARAAQLEAQTA</sequence>
<dbReference type="Proteomes" id="UP001500620">
    <property type="component" value="Unassembled WGS sequence"/>
</dbReference>
<keyword evidence="1" id="KW-0812">Transmembrane</keyword>
<keyword evidence="1" id="KW-1133">Transmembrane helix</keyword>
<feature type="transmembrane region" description="Helical" evidence="1">
    <location>
        <begin position="175"/>
        <end position="196"/>
    </location>
</feature>
<gene>
    <name evidence="2" type="ORF">GCM10022255_076140</name>
</gene>
<dbReference type="NCBIfam" id="NF041646">
    <property type="entry name" value="VC0807_fam"/>
    <property type="match status" value="1"/>
</dbReference>
<feature type="transmembrane region" description="Helical" evidence="1">
    <location>
        <begin position="151"/>
        <end position="169"/>
    </location>
</feature>
<feature type="transmembrane region" description="Helical" evidence="1">
    <location>
        <begin position="63"/>
        <end position="82"/>
    </location>
</feature>
<accession>A0ABP8DK88</accession>
<keyword evidence="3" id="KW-1185">Reference proteome</keyword>
<feature type="transmembrane region" description="Helical" evidence="1">
    <location>
        <begin position="94"/>
        <end position="114"/>
    </location>
</feature>
<keyword evidence="1" id="KW-0472">Membrane</keyword>
<comment type="caution">
    <text evidence="2">The sequence shown here is derived from an EMBL/GenBank/DDBJ whole genome shotgun (WGS) entry which is preliminary data.</text>
</comment>
<organism evidence="2 3">
    <name type="scientific">Dactylosporangium darangshiense</name>
    <dbReference type="NCBI Taxonomy" id="579108"/>
    <lineage>
        <taxon>Bacteria</taxon>
        <taxon>Bacillati</taxon>
        <taxon>Actinomycetota</taxon>
        <taxon>Actinomycetes</taxon>
        <taxon>Micromonosporales</taxon>
        <taxon>Micromonosporaceae</taxon>
        <taxon>Dactylosporangium</taxon>
    </lineage>
</organism>
<evidence type="ECO:0000313" key="3">
    <source>
        <dbReference type="Proteomes" id="UP001500620"/>
    </source>
</evidence>
<feature type="transmembrane region" description="Helical" evidence="1">
    <location>
        <begin position="37"/>
        <end position="56"/>
    </location>
</feature>
<evidence type="ECO:0008006" key="4">
    <source>
        <dbReference type="Google" id="ProtNLM"/>
    </source>
</evidence>
<name>A0ABP8DK88_9ACTN</name>
<protein>
    <recommendedName>
        <fullName evidence="4">Intracellular septation protein A</fullName>
    </recommendedName>
</protein>
<evidence type="ECO:0000313" key="2">
    <source>
        <dbReference type="EMBL" id="GAA4257830.1"/>
    </source>
</evidence>